<feature type="domain" description="HAM1-like N-terminal" evidence="3">
    <location>
        <begin position="8"/>
        <end position="630"/>
    </location>
</feature>
<dbReference type="AlphaFoldDB" id="A0A4Z1PCX5"/>
<dbReference type="STRING" id="86259.A0A4Z1PCX5"/>
<reference evidence="4 5" key="1">
    <citation type="submission" date="2019-04" db="EMBL/GenBank/DDBJ databases">
        <title>High contiguity whole genome sequence and gene annotation resource for two Venturia nashicola isolates.</title>
        <authorList>
            <person name="Prokchorchik M."/>
            <person name="Won K."/>
            <person name="Lee Y."/>
            <person name="Choi E.D."/>
            <person name="Segonzac C."/>
            <person name="Sohn K.H."/>
        </authorList>
    </citation>
    <scope>NUCLEOTIDE SEQUENCE [LARGE SCALE GENOMIC DNA]</scope>
    <source>
        <strain evidence="4 5">PRI2</strain>
    </source>
</reference>
<dbReference type="InterPro" id="IPR017943">
    <property type="entry name" value="Bactericidal_perm-incr_a/b_dom"/>
</dbReference>
<feature type="region of interest" description="Disordered" evidence="1">
    <location>
        <begin position="170"/>
        <end position="207"/>
    </location>
</feature>
<dbReference type="InterPro" id="IPR045967">
    <property type="entry name" value="HAM1-like_N"/>
</dbReference>
<sequence>MASKALKASKAVNRPTDNAQKELDVNNKLQLYGIYSAFAQGKVPSNKQIDVALNSFLESRALAKPSGKLSAEGQKLVADFRDVVEKAKIMLLTKNDGNLLQDFIWQTQQISGGNAALPNAPVGKDVAKQHGNEALEGLRTLGTLIISNGQFRKLLSDATVLLRSIAGDAATKTASKVQPPEHQLNQLDEPAEDNTWHEVPDMSRGNLKNQITSKVPFGKKEVQQAVGDASQAAHPSGERDPAAAADLAAHDQQHGTSSGLDARSGASAGLNTLKGHASEGIPDEKKDQTKEYKARTQNYLKGKMPQERREQTIWRLKKMVVEIQGHQDYQRAVETILRLAEEYTGHTKNIAGQSTGAVKGAHTDDSLKTAEADLKTLLERFANSTSADDLVDSINQIYRDADRDPELKGWFREMDAYIRRCLQEQGYIMQDASTDAWNSLYAKGNFLLRDKYRTHTDRIANEFKFFGTEFDNDPQNKAFAASVEKLFLDLGNDENGKAAFKPHLLKDISDVILPAIFENVRYVPIPRIEVSDPMIDAVIENLVIESDNLAPNVMEFGSDNYWRWGRKKISNKNKNKVMISVSGVQMDLRDVSFYVKKKQGFPSIKDTGIADIFMGGTGLSFKIEAENADKLDRQHFIKINKVHVDVKNVNIKLKKSSHKFLFALAKPIILKALRPALQKALEKQIKDSVHQLDAMAYEIKAEADRAAAEFKKNPDPEHAQSIYQRYVTVAQQKLMQGKQKKAELDERTKDSKVNMAVTKHDSIFPDISLPGGISTKATEYKDLATKGEKWESPVFSIGSARETTSLPKVAGITRKSPHGSHGTSLGGATGGLAGTTGGLAGTTADTFTNGNGSATNGQFSNQVDQAFGKTAVGVDAVGAGASPHQHNTSLYTQNPVLTGEV</sequence>
<dbReference type="PANTHER" id="PTHR31138:SF1">
    <property type="entry name" value="PDZ DOMAIN-CONTAINING PROTEIN"/>
    <property type="match status" value="1"/>
</dbReference>
<feature type="region of interest" description="Disordered" evidence="1">
    <location>
        <begin position="806"/>
        <end position="830"/>
    </location>
</feature>
<feature type="region of interest" description="Disordered" evidence="1">
    <location>
        <begin position="221"/>
        <end position="292"/>
    </location>
</feature>
<dbReference type="Pfam" id="PF19343">
    <property type="entry name" value="HAM1_N"/>
    <property type="match status" value="1"/>
</dbReference>
<feature type="compositionally biased region" description="Basic and acidic residues" evidence="1">
    <location>
        <begin position="282"/>
        <end position="292"/>
    </location>
</feature>
<evidence type="ECO:0000256" key="1">
    <source>
        <dbReference type="SAM" id="MobiDB-lite"/>
    </source>
</evidence>
<dbReference type="Proteomes" id="UP000298493">
    <property type="component" value="Unassembled WGS sequence"/>
</dbReference>
<organism evidence="4 5">
    <name type="scientific">Venturia nashicola</name>
    <dbReference type="NCBI Taxonomy" id="86259"/>
    <lineage>
        <taxon>Eukaryota</taxon>
        <taxon>Fungi</taxon>
        <taxon>Dikarya</taxon>
        <taxon>Ascomycota</taxon>
        <taxon>Pezizomycotina</taxon>
        <taxon>Dothideomycetes</taxon>
        <taxon>Pleosporomycetidae</taxon>
        <taxon>Venturiales</taxon>
        <taxon>Venturiaceae</taxon>
        <taxon>Venturia</taxon>
    </lineage>
</organism>
<proteinExistence type="predicted"/>
<dbReference type="Gene3D" id="3.15.10.10">
    <property type="entry name" value="Bactericidal permeability-increasing protein, domain 1"/>
    <property type="match status" value="1"/>
</dbReference>
<evidence type="ECO:0000259" key="3">
    <source>
        <dbReference type="Pfam" id="PF19343"/>
    </source>
</evidence>
<keyword evidence="5" id="KW-1185">Reference proteome</keyword>
<gene>
    <name evidence="4" type="ORF">E6O75_ATG06104</name>
</gene>
<dbReference type="Pfam" id="PF14613">
    <property type="entry name" value="HAM1_C"/>
    <property type="match status" value="1"/>
</dbReference>
<evidence type="ECO:0000259" key="2">
    <source>
        <dbReference type="Pfam" id="PF14613"/>
    </source>
</evidence>
<dbReference type="EMBL" id="SNSC02000013">
    <property type="protein sequence ID" value="TID18983.1"/>
    <property type="molecule type" value="Genomic_DNA"/>
</dbReference>
<protein>
    <submittedName>
        <fullName evidence="4">Importin subunit alpha</fullName>
    </submittedName>
</protein>
<evidence type="ECO:0000313" key="5">
    <source>
        <dbReference type="Proteomes" id="UP000298493"/>
    </source>
</evidence>
<name>A0A4Z1PCX5_9PEZI</name>
<feature type="domain" description="HAM1-like C-terminal" evidence="2">
    <location>
        <begin position="644"/>
        <end position="807"/>
    </location>
</feature>
<dbReference type="GO" id="GO:0008289">
    <property type="term" value="F:lipid binding"/>
    <property type="evidence" value="ECO:0007669"/>
    <property type="project" value="InterPro"/>
</dbReference>
<dbReference type="OrthoDB" id="19394at2759"/>
<dbReference type="PANTHER" id="PTHR31138">
    <property type="entry name" value="CHROMOSOME 19, WHOLE GENOME SHOTGUN SEQUENCE"/>
    <property type="match status" value="1"/>
</dbReference>
<dbReference type="SUPFAM" id="SSF55394">
    <property type="entry name" value="Bactericidal permeability-increasing protein, BPI"/>
    <property type="match status" value="1"/>
</dbReference>
<comment type="caution">
    <text evidence="4">The sequence shown here is derived from an EMBL/GenBank/DDBJ whole genome shotgun (WGS) entry which is preliminary data.</text>
</comment>
<dbReference type="InterPro" id="IPR027842">
    <property type="entry name" value="HAM1-like_C"/>
</dbReference>
<accession>A0A4Z1PCX5</accession>
<evidence type="ECO:0000313" key="4">
    <source>
        <dbReference type="EMBL" id="TID18983.1"/>
    </source>
</evidence>